<dbReference type="AlphaFoldDB" id="A0A1H5XGT1"/>
<name>A0A1H5XGT1_9BACT</name>
<protein>
    <submittedName>
        <fullName evidence="7">DoxX protein</fullName>
    </submittedName>
</protein>
<evidence type="ECO:0000256" key="3">
    <source>
        <dbReference type="ARBA" id="ARBA00022989"/>
    </source>
</evidence>
<dbReference type="GO" id="GO:0030416">
    <property type="term" value="P:methylamine metabolic process"/>
    <property type="evidence" value="ECO:0007669"/>
    <property type="project" value="InterPro"/>
</dbReference>
<dbReference type="Pfam" id="PF07291">
    <property type="entry name" value="MauE"/>
    <property type="match status" value="1"/>
</dbReference>
<evidence type="ECO:0000256" key="2">
    <source>
        <dbReference type="ARBA" id="ARBA00022692"/>
    </source>
</evidence>
<comment type="subcellular location">
    <subcellularLocation>
        <location evidence="1">Membrane</location>
        <topology evidence="1">Multi-pass membrane protein</topology>
    </subcellularLocation>
</comment>
<feature type="transmembrane region" description="Helical" evidence="5">
    <location>
        <begin position="67"/>
        <end position="89"/>
    </location>
</feature>
<dbReference type="STRING" id="1120964.GCA_001313265_07569"/>
<dbReference type="Proteomes" id="UP000236736">
    <property type="component" value="Unassembled WGS sequence"/>
</dbReference>
<evidence type="ECO:0000256" key="4">
    <source>
        <dbReference type="ARBA" id="ARBA00023136"/>
    </source>
</evidence>
<dbReference type="InterPro" id="IPR009908">
    <property type="entry name" value="Methylamine_util_MauE"/>
</dbReference>
<evidence type="ECO:0000256" key="5">
    <source>
        <dbReference type="SAM" id="Phobius"/>
    </source>
</evidence>
<keyword evidence="8" id="KW-1185">Reference proteome</keyword>
<keyword evidence="2 5" id="KW-0812">Transmembrane</keyword>
<accession>A0A1H5XGT1</accession>
<keyword evidence="4 5" id="KW-0472">Membrane</keyword>
<gene>
    <name evidence="7" type="ORF">SAMN03080598_02518</name>
</gene>
<dbReference type="EMBL" id="FNVR01000013">
    <property type="protein sequence ID" value="SEG10833.1"/>
    <property type="molecule type" value="Genomic_DNA"/>
</dbReference>
<dbReference type="GO" id="GO:0016020">
    <property type="term" value="C:membrane"/>
    <property type="evidence" value="ECO:0007669"/>
    <property type="project" value="UniProtKB-SubCell"/>
</dbReference>
<organism evidence="7 8">
    <name type="scientific">Algoriphagus boritolerans DSM 17298 = JCM 18970</name>
    <dbReference type="NCBI Taxonomy" id="1120964"/>
    <lineage>
        <taxon>Bacteria</taxon>
        <taxon>Pseudomonadati</taxon>
        <taxon>Bacteroidota</taxon>
        <taxon>Cytophagia</taxon>
        <taxon>Cytophagales</taxon>
        <taxon>Cyclobacteriaceae</taxon>
        <taxon>Algoriphagus</taxon>
    </lineage>
</organism>
<feature type="domain" description="Methylamine utilisation protein MauE" evidence="6">
    <location>
        <begin position="6"/>
        <end position="87"/>
    </location>
</feature>
<proteinExistence type="predicted"/>
<feature type="transmembrane region" description="Helical" evidence="5">
    <location>
        <begin position="43"/>
        <end position="61"/>
    </location>
</feature>
<reference evidence="8" key="1">
    <citation type="submission" date="2016-10" db="EMBL/GenBank/DDBJ databases">
        <authorList>
            <person name="Varghese N."/>
            <person name="Submissions S."/>
        </authorList>
    </citation>
    <scope>NUCLEOTIDE SEQUENCE [LARGE SCALE GENOMIC DNA]</scope>
    <source>
        <strain evidence="8">DSM 17298</strain>
    </source>
</reference>
<evidence type="ECO:0000256" key="1">
    <source>
        <dbReference type="ARBA" id="ARBA00004141"/>
    </source>
</evidence>
<evidence type="ECO:0000259" key="6">
    <source>
        <dbReference type="Pfam" id="PF07291"/>
    </source>
</evidence>
<evidence type="ECO:0000313" key="8">
    <source>
        <dbReference type="Proteomes" id="UP000236736"/>
    </source>
</evidence>
<sequence>MKILPSFILLIHWTYTGLDKLIRFQESCRELKNQPMPNVLEEILAYAVSVVELLLALLLLISASRWWAYMGSLLTVFITYVRLIWVGAFPKRHAY</sequence>
<keyword evidence="3 5" id="KW-1133">Transmembrane helix</keyword>
<evidence type="ECO:0000313" key="7">
    <source>
        <dbReference type="EMBL" id="SEG10833.1"/>
    </source>
</evidence>